<keyword evidence="3" id="KW-1185">Reference proteome</keyword>
<dbReference type="Pfam" id="PF11752">
    <property type="entry name" value="DUF3309"/>
    <property type="match status" value="1"/>
</dbReference>
<dbReference type="Proteomes" id="UP000233293">
    <property type="component" value="Unassembled WGS sequence"/>
</dbReference>
<dbReference type="RefSeq" id="WP_101253692.1">
    <property type="nucleotide sequence ID" value="NZ_PIUM01000057.1"/>
</dbReference>
<dbReference type="InterPro" id="IPR021738">
    <property type="entry name" value="DUF3309"/>
</dbReference>
<evidence type="ECO:0000313" key="3">
    <source>
        <dbReference type="Proteomes" id="UP000233293"/>
    </source>
</evidence>
<dbReference type="AlphaFoldDB" id="A0A2N3PM41"/>
<evidence type="ECO:0000313" key="2">
    <source>
        <dbReference type="EMBL" id="PKU21467.1"/>
    </source>
</evidence>
<keyword evidence="1" id="KW-1133">Transmembrane helix</keyword>
<protein>
    <submittedName>
        <fullName evidence="2">DUF3309 domain-containing protein</fullName>
    </submittedName>
</protein>
<gene>
    <name evidence="2" type="ORF">CWS72_26590</name>
</gene>
<feature type="transmembrane region" description="Helical" evidence="1">
    <location>
        <begin position="29"/>
        <end position="51"/>
    </location>
</feature>
<reference evidence="3" key="1">
    <citation type="submission" date="2017-12" db="EMBL/GenBank/DDBJ databases">
        <title>Draft genome sequence of Telmatospirillum siberiense 26-4b1T, an acidotolerant peatland alphaproteobacterium potentially involved in sulfur cycling.</title>
        <authorList>
            <person name="Hausmann B."/>
            <person name="Pjevac P."/>
            <person name="Schreck K."/>
            <person name="Herbold C.W."/>
            <person name="Daims H."/>
            <person name="Wagner M."/>
            <person name="Pester M."/>
            <person name="Loy A."/>
        </authorList>
    </citation>
    <scope>NUCLEOTIDE SEQUENCE [LARGE SCALE GENOMIC DNA]</scope>
    <source>
        <strain evidence="3">26-4b1</strain>
    </source>
</reference>
<accession>A0A2N3PM41</accession>
<keyword evidence="1" id="KW-0472">Membrane</keyword>
<proteinExistence type="predicted"/>
<name>A0A2N3PM41_9PROT</name>
<sequence>MPTILVIVLLLLIFGGGGGYYGYGLYGGAGLGGALGFVLLIVAVLWFFGVLGGRSSRS</sequence>
<organism evidence="2 3">
    <name type="scientific">Telmatospirillum siberiense</name>
    <dbReference type="NCBI Taxonomy" id="382514"/>
    <lineage>
        <taxon>Bacteria</taxon>
        <taxon>Pseudomonadati</taxon>
        <taxon>Pseudomonadota</taxon>
        <taxon>Alphaproteobacteria</taxon>
        <taxon>Rhodospirillales</taxon>
        <taxon>Rhodospirillaceae</taxon>
        <taxon>Telmatospirillum</taxon>
    </lineage>
</organism>
<dbReference type="EMBL" id="PIUM01000057">
    <property type="protein sequence ID" value="PKU21467.1"/>
    <property type="molecule type" value="Genomic_DNA"/>
</dbReference>
<keyword evidence="1" id="KW-0812">Transmembrane</keyword>
<comment type="caution">
    <text evidence="2">The sequence shown here is derived from an EMBL/GenBank/DDBJ whole genome shotgun (WGS) entry which is preliminary data.</text>
</comment>
<evidence type="ECO:0000256" key="1">
    <source>
        <dbReference type="SAM" id="Phobius"/>
    </source>
</evidence>